<dbReference type="Gene3D" id="3.30.540.10">
    <property type="entry name" value="Fructose-1,6-Bisphosphatase, subunit A, domain 1"/>
    <property type="match status" value="1"/>
</dbReference>
<evidence type="ECO:0000256" key="1">
    <source>
        <dbReference type="ARBA" id="ARBA00022723"/>
    </source>
</evidence>
<name>A0A7T0BZ29_9BACT</name>
<dbReference type="PANTHER" id="PTHR20854">
    <property type="entry name" value="INOSITOL MONOPHOSPHATASE"/>
    <property type="match status" value="1"/>
</dbReference>
<dbReference type="PROSITE" id="PS00630">
    <property type="entry name" value="IMP_2"/>
    <property type="match status" value="1"/>
</dbReference>
<dbReference type="PANTHER" id="PTHR20854:SF4">
    <property type="entry name" value="INOSITOL-1-MONOPHOSPHATASE-RELATED"/>
    <property type="match status" value="1"/>
</dbReference>
<dbReference type="GO" id="GO:0046854">
    <property type="term" value="P:phosphatidylinositol phosphate biosynthetic process"/>
    <property type="evidence" value="ECO:0007669"/>
    <property type="project" value="InterPro"/>
</dbReference>
<dbReference type="InterPro" id="IPR020550">
    <property type="entry name" value="Inositol_monophosphatase_CS"/>
</dbReference>
<feature type="binding site" evidence="3">
    <location>
        <position position="69"/>
    </location>
    <ligand>
        <name>Mg(2+)</name>
        <dbReference type="ChEBI" id="CHEBI:18420"/>
        <label>1</label>
        <note>catalytic</note>
    </ligand>
</feature>
<dbReference type="SUPFAM" id="SSF56655">
    <property type="entry name" value="Carbohydrate phosphatase"/>
    <property type="match status" value="1"/>
</dbReference>
<feature type="binding site" evidence="3">
    <location>
        <position position="190"/>
    </location>
    <ligand>
        <name>Mg(2+)</name>
        <dbReference type="ChEBI" id="CHEBI:18420"/>
        <label>1</label>
        <note>catalytic</note>
    </ligand>
</feature>
<dbReference type="GO" id="GO:0007165">
    <property type="term" value="P:signal transduction"/>
    <property type="evidence" value="ECO:0007669"/>
    <property type="project" value="TreeGrafter"/>
</dbReference>
<dbReference type="CDD" id="cd01638">
    <property type="entry name" value="CysQ"/>
    <property type="match status" value="1"/>
</dbReference>
<dbReference type="PRINTS" id="PR00377">
    <property type="entry name" value="IMPHPHTASES"/>
</dbReference>
<gene>
    <name evidence="4" type="ORF">G3M70_17605</name>
</gene>
<dbReference type="EMBL" id="CP048685">
    <property type="protein sequence ID" value="QPJ63594.1"/>
    <property type="molecule type" value="Genomic_DNA"/>
</dbReference>
<dbReference type="GO" id="GO:0008934">
    <property type="term" value="F:inositol monophosphate 1-phosphatase activity"/>
    <property type="evidence" value="ECO:0007669"/>
    <property type="project" value="TreeGrafter"/>
</dbReference>
<evidence type="ECO:0000256" key="2">
    <source>
        <dbReference type="ARBA" id="ARBA00022842"/>
    </source>
</evidence>
<dbReference type="Gene3D" id="3.40.190.80">
    <property type="match status" value="1"/>
</dbReference>
<evidence type="ECO:0000313" key="4">
    <source>
        <dbReference type="EMBL" id="QPJ63594.1"/>
    </source>
</evidence>
<evidence type="ECO:0000313" key="5">
    <source>
        <dbReference type="Proteomes" id="UP000594688"/>
    </source>
</evidence>
<feature type="binding site" evidence="3">
    <location>
        <position position="66"/>
    </location>
    <ligand>
        <name>Mg(2+)</name>
        <dbReference type="ChEBI" id="CHEBI:18420"/>
        <label>1</label>
        <note>catalytic</note>
    </ligand>
</feature>
<evidence type="ECO:0000256" key="3">
    <source>
        <dbReference type="PIRSR" id="PIRSR600760-2"/>
    </source>
</evidence>
<dbReference type="Proteomes" id="UP000594688">
    <property type="component" value="Chromosome"/>
</dbReference>
<keyword evidence="1 3" id="KW-0479">Metal-binding</keyword>
<dbReference type="GO" id="GO:0006020">
    <property type="term" value="P:inositol metabolic process"/>
    <property type="evidence" value="ECO:0007669"/>
    <property type="project" value="TreeGrafter"/>
</dbReference>
<dbReference type="AlphaFoldDB" id="A0A7T0BZ29"/>
<dbReference type="GO" id="GO:0046872">
    <property type="term" value="F:metal ion binding"/>
    <property type="evidence" value="ECO:0007669"/>
    <property type="project" value="UniProtKB-KW"/>
</dbReference>
<comment type="cofactor">
    <cofactor evidence="3">
        <name>Mg(2+)</name>
        <dbReference type="ChEBI" id="CHEBI:18420"/>
    </cofactor>
</comment>
<organism evidence="4 5">
    <name type="scientific">Candidatus Nitronauta litoralis</name>
    <dbReference type="NCBI Taxonomy" id="2705533"/>
    <lineage>
        <taxon>Bacteria</taxon>
        <taxon>Pseudomonadati</taxon>
        <taxon>Nitrospinota/Tectimicrobiota group</taxon>
        <taxon>Nitrospinota</taxon>
        <taxon>Nitrospinia</taxon>
        <taxon>Nitrospinales</taxon>
        <taxon>Nitrospinaceae</taxon>
        <taxon>Candidatus Nitronauta</taxon>
    </lineage>
</organism>
<proteinExistence type="predicted"/>
<reference evidence="4 5" key="1">
    <citation type="submission" date="2020-02" db="EMBL/GenBank/DDBJ databases">
        <title>Genomic and physiological characterization of two novel Nitrospinaceae genera.</title>
        <authorList>
            <person name="Mueller A.J."/>
            <person name="Jung M.-Y."/>
            <person name="Strachan C.R."/>
            <person name="Herbold C.W."/>
            <person name="Kirkegaard R.H."/>
            <person name="Daims H."/>
        </authorList>
    </citation>
    <scope>NUCLEOTIDE SEQUENCE [LARGE SCALE GENOMIC DNA]</scope>
    <source>
        <strain evidence="4">EB</strain>
    </source>
</reference>
<sequence>MQVYDSNDYQIQIKEDGTPVTRADLIAHDYITKALKHEFGYPVISEEAPVPPYEERQTWSQFFLVDPVDGTRDFIAKNDEFTVNIALVSGGEPVLGVVLVPAKGELFFARKGKGAWMRTNNSEDLPLPLEKQEGWVLARSWHHDNSMIEAFAKNNNISQSIKMSSAIRLARLSQGKVNLCVVSNKSKEWDIAAGQVILKETGGSIVEMESGKEPAYNKPDMQNAFSLATASGVSLSQLKL</sequence>
<keyword evidence="2 3" id="KW-0460">Magnesium</keyword>
<dbReference type="InterPro" id="IPR000760">
    <property type="entry name" value="Inositol_monophosphatase-like"/>
</dbReference>
<feature type="binding site" evidence="3">
    <location>
        <position position="46"/>
    </location>
    <ligand>
        <name>Mg(2+)</name>
        <dbReference type="ChEBI" id="CHEBI:18420"/>
        <label>1</label>
        <note>catalytic</note>
    </ligand>
</feature>
<dbReference type="KEGG" id="nli:G3M70_17605"/>
<dbReference type="Pfam" id="PF00459">
    <property type="entry name" value="Inositol_P"/>
    <property type="match status" value="1"/>
</dbReference>
<accession>A0A7T0BZ29</accession>
<protein>
    <submittedName>
        <fullName evidence="4">3'(2'),5'-bisphosphate nucleotidase CysQ</fullName>
    </submittedName>
</protein>